<feature type="transmembrane region" description="Helical" evidence="1">
    <location>
        <begin position="12"/>
        <end position="30"/>
    </location>
</feature>
<evidence type="ECO:0000313" key="2">
    <source>
        <dbReference type="EMBL" id="HGV97306.1"/>
    </source>
</evidence>
<dbReference type="PANTHER" id="PTHR30024">
    <property type="entry name" value="ALIPHATIC SULFONATES-BINDING PROTEIN-RELATED"/>
    <property type="match status" value="1"/>
</dbReference>
<keyword evidence="1" id="KW-0472">Membrane</keyword>
<keyword evidence="1" id="KW-1133">Transmembrane helix</keyword>
<sequence>MSIRATEKILNVLIFIGILVLLFVVGYPQYKEAQPVHIRFGVDKSFGSLPFYVAKLDTSRRYYELERIAPEFVDVGDNPLEELKSGKYDVVAVPWYSLLLSPAINGDTVKAVCSIELKAISDAIILPKGTKIKLLKDLNNKRIGLLKSDEYLFDLIFPELAFEKLTAVKKVLLAPEEIPTALADGKVDALYLLEPYRSYIIHQGDTAFAEGFVYKYISTTMPYLAIVMRKSFVQGNRSAAYRLKNALDGVFGFLRVHPEVGKSTLLEIKGWAKDEILLSNIRMPEYNRLTEVDFKSIENYQAWLVRRGIGTCGMKPQEFFFEKTDFKR</sequence>
<accession>A0A7C4TBW5</accession>
<evidence type="ECO:0000256" key="1">
    <source>
        <dbReference type="SAM" id="Phobius"/>
    </source>
</evidence>
<proteinExistence type="predicted"/>
<protein>
    <recommendedName>
        <fullName evidence="3">SsuA/THI5-like domain-containing protein</fullName>
    </recommendedName>
</protein>
<dbReference type="AlphaFoldDB" id="A0A7C4TBW5"/>
<gene>
    <name evidence="2" type="ORF">ENV60_03290</name>
</gene>
<comment type="caution">
    <text evidence="2">The sequence shown here is derived from an EMBL/GenBank/DDBJ whole genome shotgun (WGS) entry which is preliminary data.</text>
</comment>
<dbReference type="Gene3D" id="3.40.190.10">
    <property type="entry name" value="Periplasmic binding protein-like II"/>
    <property type="match status" value="2"/>
</dbReference>
<evidence type="ECO:0008006" key="3">
    <source>
        <dbReference type="Google" id="ProtNLM"/>
    </source>
</evidence>
<dbReference type="SUPFAM" id="SSF53850">
    <property type="entry name" value="Periplasmic binding protein-like II"/>
    <property type="match status" value="1"/>
</dbReference>
<name>A0A7C4TBW5_UNCW3</name>
<organism evidence="2">
    <name type="scientific">candidate division WOR-3 bacterium</name>
    <dbReference type="NCBI Taxonomy" id="2052148"/>
    <lineage>
        <taxon>Bacteria</taxon>
        <taxon>Bacteria division WOR-3</taxon>
    </lineage>
</organism>
<keyword evidence="1" id="KW-0812">Transmembrane</keyword>
<dbReference type="Pfam" id="PF13379">
    <property type="entry name" value="NMT1_2"/>
    <property type="match status" value="1"/>
</dbReference>
<dbReference type="EMBL" id="DTGZ01000061">
    <property type="protein sequence ID" value="HGV97306.1"/>
    <property type="molecule type" value="Genomic_DNA"/>
</dbReference>
<reference evidence="2" key="1">
    <citation type="journal article" date="2020" name="mSystems">
        <title>Genome- and Community-Level Interaction Insights into Carbon Utilization and Element Cycling Functions of Hydrothermarchaeota in Hydrothermal Sediment.</title>
        <authorList>
            <person name="Zhou Z."/>
            <person name="Liu Y."/>
            <person name="Xu W."/>
            <person name="Pan J."/>
            <person name="Luo Z.H."/>
            <person name="Li M."/>
        </authorList>
    </citation>
    <scope>NUCLEOTIDE SEQUENCE [LARGE SCALE GENOMIC DNA]</scope>
    <source>
        <strain evidence="2">SpSt-774</strain>
    </source>
</reference>